<dbReference type="GO" id="GO:0000976">
    <property type="term" value="F:transcription cis-regulatory region binding"/>
    <property type="evidence" value="ECO:0007669"/>
    <property type="project" value="TreeGrafter"/>
</dbReference>
<keyword evidence="11" id="KW-0732">Signal</keyword>
<feature type="signal peptide" evidence="11">
    <location>
        <begin position="1"/>
        <end position="18"/>
    </location>
</feature>
<dbReference type="NCBIfam" id="TIGR01566">
    <property type="entry name" value="ZF_HD_prot_N"/>
    <property type="match status" value="1"/>
</dbReference>
<feature type="region of interest" description="Disordered" evidence="10">
    <location>
        <begin position="139"/>
        <end position="172"/>
    </location>
</feature>
<keyword evidence="8" id="KW-0804">Transcription</keyword>
<keyword evidence="2" id="KW-0479">Metal-binding</keyword>
<sequence>MLFSIPLFVFFSTIFLSSEQIMEIEEKGDEMITVSSEPSYVETNRVTNSGMKMSNHEVEEARFKECRKNHSYGNGGYSLDGCLAFLPDGVEGTREFFICAACRCHRNFHRQETIPTAFPLNSSYHHQPTPLTTVYETPNGYVQMSGPPRGSSTSGGDGEGSSSKSKKRFRTKFTHQQKEKMFDFADKSGWKIRKKDDKIVEEFCNQIGVKCQVFKAWVHNNKHTLGNKP</sequence>
<evidence type="ECO:0000256" key="3">
    <source>
        <dbReference type="ARBA" id="ARBA00022771"/>
    </source>
</evidence>
<evidence type="ECO:0000256" key="7">
    <source>
        <dbReference type="ARBA" id="ARBA00023155"/>
    </source>
</evidence>
<dbReference type="STRING" id="3827.A0A1S2YTR7"/>
<dbReference type="KEGG" id="cam:101499630"/>
<dbReference type="SUPFAM" id="SSF46689">
    <property type="entry name" value="Homeodomain-like"/>
    <property type="match status" value="1"/>
</dbReference>
<dbReference type="Pfam" id="PF04770">
    <property type="entry name" value="ZF-HD_dimer"/>
    <property type="match status" value="1"/>
</dbReference>
<dbReference type="PANTHER" id="PTHR31948">
    <property type="entry name" value="ZINC-FINGER HOMEODOMAIN PROTEIN 2"/>
    <property type="match status" value="1"/>
</dbReference>
<keyword evidence="7" id="KW-0371">Homeobox</keyword>
<evidence type="ECO:0000313" key="13">
    <source>
        <dbReference type="Proteomes" id="UP000087171"/>
    </source>
</evidence>
<dbReference type="InterPro" id="IPR006456">
    <property type="entry name" value="ZF_HD_homeobox_Cys/His_dimer"/>
</dbReference>
<organism evidence="13 14">
    <name type="scientific">Cicer arietinum</name>
    <name type="common">Chickpea</name>
    <name type="synonym">Garbanzo</name>
    <dbReference type="NCBI Taxonomy" id="3827"/>
    <lineage>
        <taxon>Eukaryota</taxon>
        <taxon>Viridiplantae</taxon>
        <taxon>Streptophyta</taxon>
        <taxon>Embryophyta</taxon>
        <taxon>Tracheophyta</taxon>
        <taxon>Spermatophyta</taxon>
        <taxon>Magnoliopsida</taxon>
        <taxon>eudicotyledons</taxon>
        <taxon>Gunneridae</taxon>
        <taxon>Pentapetalae</taxon>
        <taxon>rosids</taxon>
        <taxon>fabids</taxon>
        <taxon>Fabales</taxon>
        <taxon>Fabaceae</taxon>
        <taxon>Papilionoideae</taxon>
        <taxon>50 kb inversion clade</taxon>
        <taxon>NPAAA clade</taxon>
        <taxon>Hologalegina</taxon>
        <taxon>IRL clade</taxon>
        <taxon>Cicereae</taxon>
        <taxon>Cicer</taxon>
    </lineage>
</organism>
<proteinExistence type="predicted"/>
<dbReference type="Gene3D" id="1.10.10.60">
    <property type="entry name" value="Homeodomain-like"/>
    <property type="match status" value="1"/>
</dbReference>
<keyword evidence="9" id="KW-0539">Nucleus</keyword>
<evidence type="ECO:0000256" key="2">
    <source>
        <dbReference type="ARBA" id="ARBA00022723"/>
    </source>
</evidence>
<evidence type="ECO:0000256" key="9">
    <source>
        <dbReference type="ARBA" id="ARBA00023242"/>
    </source>
</evidence>
<dbReference type="GeneID" id="101499630"/>
<dbReference type="OrthoDB" id="1398390at2759"/>
<dbReference type="Proteomes" id="UP000087171">
    <property type="component" value="Chromosome Ca7"/>
</dbReference>
<feature type="domain" description="ZF-HD dimerization-type" evidence="12">
    <location>
        <begin position="63"/>
        <end position="112"/>
    </location>
</feature>
<dbReference type="FunFam" id="1.10.10.60:FF:000257">
    <property type="entry name" value="Zinc-finger homeodomain protein 2"/>
    <property type="match status" value="1"/>
</dbReference>
<dbReference type="RefSeq" id="XP_004509783.2">
    <property type="nucleotide sequence ID" value="XM_004509726.3"/>
</dbReference>
<evidence type="ECO:0000256" key="4">
    <source>
        <dbReference type="ARBA" id="ARBA00022833"/>
    </source>
</evidence>
<evidence type="ECO:0000256" key="10">
    <source>
        <dbReference type="SAM" id="MobiDB-lite"/>
    </source>
</evidence>
<keyword evidence="13" id="KW-1185">Reference proteome</keyword>
<keyword evidence="6" id="KW-0238">DNA-binding</keyword>
<dbReference type="GO" id="GO:0003700">
    <property type="term" value="F:DNA-binding transcription factor activity"/>
    <property type="evidence" value="ECO:0007669"/>
    <property type="project" value="TreeGrafter"/>
</dbReference>
<dbReference type="NCBIfam" id="TIGR01565">
    <property type="entry name" value="homeo_ZF_HD"/>
    <property type="match status" value="1"/>
</dbReference>
<name>A0A1S2YTR7_CICAR</name>
<feature type="chain" id="PRO_5010262565" evidence="11">
    <location>
        <begin position="19"/>
        <end position="229"/>
    </location>
</feature>
<keyword evidence="4" id="KW-0862">Zinc</keyword>
<dbReference type="AlphaFoldDB" id="A0A1S2YTR7"/>
<accession>A0A1S2YTR7</accession>
<evidence type="ECO:0000256" key="11">
    <source>
        <dbReference type="SAM" id="SignalP"/>
    </source>
</evidence>
<comment type="subcellular location">
    <subcellularLocation>
        <location evidence="1">Nucleus</location>
    </subcellularLocation>
</comment>
<evidence type="ECO:0000259" key="12">
    <source>
        <dbReference type="PROSITE" id="PS51523"/>
    </source>
</evidence>
<keyword evidence="3" id="KW-0863">Zinc-finger</keyword>
<reference evidence="13" key="1">
    <citation type="journal article" date="2013" name="Nat. Biotechnol.">
        <title>Draft genome sequence of chickpea (Cicer arietinum) provides a resource for trait improvement.</title>
        <authorList>
            <person name="Varshney R.K."/>
            <person name="Song C."/>
            <person name="Saxena R.K."/>
            <person name="Azam S."/>
            <person name="Yu S."/>
            <person name="Sharpe A.G."/>
            <person name="Cannon S."/>
            <person name="Baek J."/>
            <person name="Rosen B.D."/>
            <person name="Tar'an B."/>
            <person name="Millan T."/>
            <person name="Zhang X."/>
            <person name="Ramsay L.D."/>
            <person name="Iwata A."/>
            <person name="Wang Y."/>
            <person name="Nelson W."/>
            <person name="Farmer A.D."/>
            <person name="Gaur P.M."/>
            <person name="Soderlund C."/>
            <person name="Penmetsa R.V."/>
            <person name="Xu C."/>
            <person name="Bharti A.K."/>
            <person name="He W."/>
            <person name="Winter P."/>
            <person name="Zhao S."/>
            <person name="Hane J.K."/>
            <person name="Carrasquilla-Garcia N."/>
            <person name="Condie J.A."/>
            <person name="Upadhyaya H.D."/>
            <person name="Luo M.C."/>
            <person name="Thudi M."/>
            <person name="Gowda C.L."/>
            <person name="Singh N.P."/>
            <person name="Lichtenzveig J."/>
            <person name="Gali K.K."/>
            <person name="Rubio J."/>
            <person name="Nadarajan N."/>
            <person name="Dolezel J."/>
            <person name="Bansal K.C."/>
            <person name="Xu X."/>
            <person name="Edwards D."/>
            <person name="Zhang G."/>
            <person name="Kahl G."/>
            <person name="Gil J."/>
            <person name="Singh K.B."/>
            <person name="Datta S.K."/>
            <person name="Jackson S.A."/>
            <person name="Wang J."/>
            <person name="Cook D.R."/>
        </authorList>
    </citation>
    <scope>NUCLEOTIDE SEQUENCE [LARGE SCALE GENOMIC DNA]</scope>
    <source>
        <strain evidence="13">cv. CDC Frontier</strain>
    </source>
</reference>
<dbReference type="GO" id="GO:0008270">
    <property type="term" value="F:zinc ion binding"/>
    <property type="evidence" value="ECO:0007669"/>
    <property type="project" value="UniProtKB-KW"/>
</dbReference>
<dbReference type="InterPro" id="IPR009057">
    <property type="entry name" value="Homeodomain-like_sf"/>
</dbReference>
<keyword evidence="5" id="KW-0805">Transcription regulation</keyword>
<evidence type="ECO:0000256" key="1">
    <source>
        <dbReference type="ARBA" id="ARBA00004123"/>
    </source>
</evidence>
<gene>
    <name evidence="14" type="primary">LOC101499630</name>
</gene>
<protein>
    <submittedName>
        <fullName evidence="14">Zinc-finger homeodomain protein 2-like</fullName>
    </submittedName>
</protein>
<dbReference type="InterPro" id="IPR006455">
    <property type="entry name" value="Homeodomain_ZF_HD"/>
</dbReference>
<evidence type="ECO:0000256" key="8">
    <source>
        <dbReference type="ARBA" id="ARBA00023163"/>
    </source>
</evidence>
<evidence type="ECO:0000313" key="14">
    <source>
        <dbReference type="RefSeq" id="XP_004509783.2"/>
    </source>
</evidence>
<evidence type="ECO:0000256" key="6">
    <source>
        <dbReference type="ARBA" id="ARBA00023125"/>
    </source>
</evidence>
<dbReference type="GO" id="GO:0050793">
    <property type="term" value="P:regulation of developmental process"/>
    <property type="evidence" value="ECO:0007669"/>
    <property type="project" value="TreeGrafter"/>
</dbReference>
<reference evidence="14" key="2">
    <citation type="submission" date="2025-08" db="UniProtKB">
        <authorList>
            <consortium name="RefSeq"/>
        </authorList>
    </citation>
    <scope>IDENTIFICATION</scope>
    <source>
        <tissue evidence="14">Etiolated seedlings</tissue>
    </source>
</reference>
<dbReference type="eggNOG" id="ENOG502QRG0">
    <property type="taxonomic scope" value="Eukaryota"/>
</dbReference>
<dbReference type="GO" id="GO:0005634">
    <property type="term" value="C:nucleus"/>
    <property type="evidence" value="ECO:0007669"/>
    <property type="project" value="UniProtKB-SubCell"/>
</dbReference>
<dbReference type="PANTHER" id="PTHR31948:SF171">
    <property type="entry name" value="HOMEOBOX DOMAIN-CONTAINING PROTEIN"/>
    <property type="match status" value="1"/>
</dbReference>
<dbReference type="PROSITE" id="PS51523">
    <property type="entry name" value="ZF_HD_DIMER"/>
    <property type="match status" value="1"/>
</dbReference>
<evidence type="ECO:0000256" key="5">
    <source>
        <dbReference type="ARBA" id="ARBA00023015"/>
    </source>
</evidence>
<dbReference type="PaxDb" id="3827-XP_004509783.1"/>